<dbReference type="PANTHER" id="PTHR44013:SF1">
    <property type="entry name" value="ZINC-TYPE ALCOHOL DEHYDROGENASE-LIKE PROTEIN C16A3.02C"/>
    <property type="match status" value="1"/>
</dbReference>
<dbReference type="SUPFAM" id="SSF50129">
    <property type="entry name" value="GroES-like"/>
    <property type="match status" value="1"/>
</dbReference>
<sequence>MTAAVPATMRAVTQHAYGGVEELAVASAPVPVPGAREALIHVAAAALNPADTFLLRGRPRVLRLAYGVRRPRQRVRGTDCAGTVAAVGAGVEALAPGDRVLGAARGSLAEFAVAKEADLARLPAEVSFEDAAAVVMTGLAALHGLRAARLEAGQTVLVNGASGGIGHLAVQLAASQGATVTAVCSTRNVEWVRELGAERVLDYTAASVLDLAELFDVVFDNVGNHATRDMLGLVREGGALLPNSGEPGPDGGPLRRVLRARWLDLVTSRRVVTFFSTADSADLEELAGMLAAGSLRPHIDSVHPLDRAGEAMARVMSRHAAGKVVVAP</sequence>
<reference evidence="3" key="1">
    <citation type="submission" date="2016-10" db="EMBL/GenBank/DDBJ databases">
        <authorList>
            <person name="Varghese N."/>
        </authorList>
    </citation>
    <scope>NUCLEOTIDE SEQUENCE [LARGE SCALE GENOMIC DNA]</scope>
    <source>
        <strain evidence="3">DSM 24868</strain>
    </source>
</reference>
<dbReference type="OrthoDB" id="9790818at2"/>
<evidence type="ECO:0000313" key="3">
    <source>
        <dbReference type="Proteomes" id="UP000183315"/>
    </source>
</evidence>
<dbReference type="PANTHER" id="PTHR44013">
    <property type="entry name" value="ZINC-TYPE ALCOHOL DEHYDROGENASE-LIKE PROTEIN C16A3.02C"/>
    <property type="match status" value="1"/>
</dbReference>
<proteinExistence type="predicted"/>
<protein>
    <submittedName>
        <fullName evidence="2">NADPH:quinone reductase</fullName>
    </submittedName>
</protein>
<dbReference type="InterPro" id="IPR011032">
    <property type="entry name" value="GroES-like_sf"/>
</dbReference>
<dbReference type="Pfam" id="PF13602">
    <property type="entry name" value="ADH_zinc_N_2"/>
    <property type="match status" value="1"/>
</dbReference>
<dbReference type="eggNOG" id="COG0604">
    <property type="taxonomic scope" value="Bacteria"/>
</dbReference>
<dbReference type="GO" id="GO:0016491">
    <property type="term" value="F:oxidoreductase activity"/>
    <property type="evidence" value="ECO:0007669"/>
    <property type="project" value="InterPro"/>
</dbReference>
<organism evidence="2 3">
    <name type="scientific">Demequina mangrovi</name>
    <dbReference type="NCBI Taxonomy" id="1043493"/>
    <lineage>
        <taxon>Bacteria</taxon>
        <taxon>Bacillati</taxon>
        <taxon>Actinomycetota</taxon>
        <taxon>Actinomycetes</taxon>
        <taxon>Micrococcales</taxon>
        <taxon>Demequinaceae</taxon>
        <taxon>Demequina</taxon>
    </lineage>
</organism>
<gene>
    <name evidence="2" type="ORF">SAMN05421637_0688</name>
</gene>
<dbReference type="Proteomes" id="UP000183315">
    <property type="component" value="Unassembled WGS sequence"/>
</dbReference>
<evidence type="ECO:0000259" key="1">
    <source>
        <dbReference type="SMART" id="SM00829"/>
    </source>
</evidence>
<dbReference type="STRING" id="1043493.SAMN05421637_0688"/>
<evidence type="ECO:0000313" key="2">
    <source>
        <dbReference type="EMBL" id="SEI99948.1"/>
    </source>
</evidence>
<keyword evidence="3" id="KW-1185">Reference proteome</keyword>
<dbReference type="Gene3D" id="3.40.50.720">
    <property type="entry name" value="NAD(P)-binding Rossmann-like Domain"/>
    <property type="match status" value="1"/>
</dbReference>
<dbReference type="InterPro" id="IPR052733">
    <property type="entry name" value="Chloroplast_QOR"/>
</dbReference>
<dbReference type="EMBL" id="FNZI01000001">
    <property type="protein sequence ID" value="SEI99948.1"/>
    <property type="molecule type" value="Genomic_DNA"/>
</dbReference>
<dbReference type="Gene3D" id="3.90.180.10">
    <property type="entry name" value="Medium-chain alcohol dehydrogenases, catalytic domain"/>
    <property type="match status" value="1"/>
</dbReference>
<accession>A0A1H6V601</accession>
<dbReference type="InterPro" id="IPR013154">
    <property type="entry name" value="ADH-like_N"/>
</dbReference>
<dbReference type="CDD" id="cd08267">
    <property type="entry name" value="MDR1"/>
    <property type="match status" value="1"/>
</dbReference>
<dbReference type="InterPro" id="IPR036291">
    <property type="entry name" value="NAD(P)-bd_dom_sf"/>
</dbReference>
<feature type="domain" description="Enoyl reductase (ER)" evidence="1">
    <location>
        <begin position="18"/>
        <end position="326"/>
    </location>
</feature>
<dbReference type="RefSeq" id="WP_042216537.1">
    <property type="nucleotide sequence ID" value="NZ_BBLU01000018.1"/>
</dbReference>
<dbReference type="SMART" id="SM00829">
    <property type="entry name" value="PKS_ER"/>
    <property type="match status" value="1"/>
</dbReference>
<dbReference type="AlphaFoldDB" id="A0A1H6V601"/>
<dbReference type="InterPro" id="IPR020843">
    <property type="entry name" value="ER"/>
</dbReference>
<name>A0A1H6V601_9MICO</name>
<dbReference type="Pfam" id="PF08240">
    <property type="entry name" value="ADH_N"/>
    <property type="match status" value="1"/>
</dbReference>
<dbReference type="SUPFAM" id="SSF51735">
    <property type="entry name" value="NAD(P)-binding Rossmann-fold domains"/>
    <property type="match status" value="1"/>
</dbReference>